<feature type="compositionally biased region" description="Basic and acidic residues" evidence="1">
    <location>
        <begin position="41"/>
        <end position="59"/>
    </location>
</feature>
<accession>A0A409WEA4</accession>
<dbReference type="InParanoid" id="A0A409WEA4"/>
<dbReference type="AlphaFoldDB" id="A0A409WEA4"/>
<feature type="compositionally biased region" description="Basic and acidic residues" evidence="1">
    <location>
        <begin position="90"/>
        <end position="99"/>
    </location>
</feature>
<dbReference type="PANTHER" id="PTHR33050:SF7">
    <property type="entry name" value="RIBONUCLEASE H"/>
    <property type="match status" value="1"/>
</dbReference>
<dbReference type="STRING" id="231916.A0A409WEA4"/>
<sequence>MPPVSHPIEGCSSRYIRAESERRSASVDVSHSSPLVISAAMRKEYERKDQERIERNEERKRRREMSAEADVSEDEEDVVIERDVEEQPEEDQRNFMDNEGNEREHLPYKRFAVEDVSSKTLSSPMNEEKFQPLITYQEAANFSFIAHDTSIPEPIKLLVKYRHCPPLALFTTDSLERIKIGRNIKYTKIGTGEHGPANTKILDVSDFPSDCDLSYVEWIQAYNTFLSFLTTVLDKNLCKGFLDHWDGMLKDPGFAKWFPAYRRFDQRIRQAFFTHPFVLDTKDGEYTKALMEAKTDYTNTLSIASTSTSPPYRSETPRRGFHPYIRRSSSFPHGKVVPSSSLRKRIDLNVSLITKQFASGSTSVHAKIPCHTTSTFAPSVATKTTLRVPAPETAPLSNELSRITTPYNANEWSRVLDECNLTSSYPNLVHDLLYGSPIGNPPSISETFIPDNMPSAHLHPEIIEDFLLEERDAGRMSGPFSFKDASLIFRGPFRTAPLGLVEKEPGTAKFRMIRNFSARDQFHTSTNDWLDSHDIVIKWHSCYSMADTIASAPPGAQVASLDVVKAYRNSPIMPSHKAYIPIQWDGLIWVDHNAPFGLATSGNIQGTVGDATVDVVEKKGADRVLKWVDNFNFFRFPIGQNSNGTFIYAFDLERLYAITNPLGIPWHPIEEEGNDFAFETDYLGFHWNIAEKTVQLVEKKRMKYLTKLQAFLQKRKASKKDVTSIHGTLQHVAFVFRDGRSFLPTLSKFAASFRSKFTSRTINSSIRNELSWWLTALSIPNVKRTLNPRPTIDPDIWVDASTSWGIGLVVGERWAAWHCIKGWKSDGRDIGWAEAVAIELAVLWLTVNPLYHDAQILIRGDNTAVIDAYRKGRSTNKQRNLVIRRIAGHLAAVNMSIVPFHVCSEDNRADPISRGNLGPSHLMLQTNFELPLELTPFLQCIV</sequence>
<dbReference type="InterPro" id="IPR043502">
    <property type="entry name" value="DNA/RNA_pol_sf"/>
</dbReference>
<evidence type="ECO:0000313" key="3">
    <source>
        <dbReference type="Proteomes" id="UP000284706"/>
    </source>
</evidence>
<protein>
    <submittedName>
        <fullName evidence="2">Uncharacterized protein</fullName>
    </submittedName>
</protein>
<feature type="region of interest" description="Disordered" evidence="1">
    <location>
        <begin position="37"/>
        <end position="99"/>
    </location>
</feature>
<comment type="caution">
    <text evidence="2">The sequence shown here is derived from an EMBL/GenBank/DDBJ whole genome shotgun (WGS) entry which is preliminary data.</text>
</comment>
<organism evidence="2 3">
    <name type="scientific">Gymnopilus dilepis</name>
    <dbReference type="NCBI Taxonomy" id="231916"/>
    <lineage>
        <taxon>Eukaryota</taxon>
        <taxon>Fungi</taxon>
        <taxon>Dikarya</taxon>
        <taxon>Basidiomycota</taxon>
        <taxon>Agaricomycotina</taxon>
        <taxon>Agaricomycetes</taxon>
        <taxon>Agaricomycetidae</taxon>
        <taxon>Agaricales</taxon>
        <taxon>Agaricineae</taxon>
        <taxon>Hymenogastraceae</taxon>
        <taxon>Gymnopilus</taxon>
    </lineage>
</organism>
<name>A0A409WEA4_9AGAR</name>
<evidence type="ECO:0000313" key="2">
    <source>
        <dbReference type="EMBL" id="PPQ76790.1"/>
    </source>
</evidence>
<dbReference type="PANTHER" id="PTHR33050">
    <property type="entry name" value="REVERSE TRANSCRIPTASE DOMAIN-CONTAINING PROTEIN"/>
    <property type="match status" value="1"/>
</dbReference>
<evidence type="ECO:0000256" key="1">
    <source>
        <dbReference type="SAM" id="MobiDB-lite"/>
    </source>
</evidence>
<proteinExistence type="predicted"/>
<feature type="compositionally biased region" description="Acidic residues" evidence="1">
    <location>
        <begin position="70"/>
        <end position="89"/>
    </location>
</feature>
<dbReference type="InterPro" id="IPR052055">
    <property type="entry name" value="Hepadnavirus_pol/RT"/>
</dbReference>
<dbReference type="SUPFAM" id="SSF56672">
    <property type="entry name" value="DNA/RNA polymerases"/>
    <property type="match status" value="1"/>
</dbReference>
<dbReference type="EMBL" id="NHYE01005120">
    <property type="protein sequence ID" value="PPQ76790.1"/>
    <property type="molecule type" value="Genomic_DNA"/>
</dbReference>
<dbReference type="Proteomes" id="UP000284706">
    <property type="component" value="Unassembled WGS sequence"/>
</dbReference>
<reference evidence="2 3" key="1">
    <citation type="journal article" date="2018" name="Evol. Lett.">
        <title>Horizontal gene cluster transfer increased hallucinogenic mushroom diversity.</title>
        <authorList>
            <person name="Reynolds H.T."/>
            <person name="Vijayakumar V."/>
            <person name="Gluck-Thaler E."/>
            <person name="Korotkin H.B."/>
            <person name="Matheny P.B."/>
            <person name="Slot J.C."/>
        </authorList>
    </citation>
    <scope>NUCLEOTIDE SEQUENCE [LARGE SCALE GENOMIC DNA]</scope>
    <source>
        <strain evidence="2 3">SRW20</strain>
    </source>
</reference>
<dbReference type="OrthoDB" id="2506773at2759"/>
<gene>
    <name evidence="2" type="ORF">CVT26_001757</name>
</gene>
<keyword evidence="3" id="KW-1185">Reference proteome</keyword>